<gene>
    <name evidence="2" type="ORF">VT52_034315</name>
</gene>
<reference evidence="2" key="1">
    <citation type="submission" date="2016-10" db="EMBL/GenBank/DDBJ databases">
        <title>Genome sequence of Streptomyces malaysiense MUSC 136.</title>
        <authorList>
            <person name="Lee L.-H."/>
            <person name="Ser H.-L."/>
        </authorList>
    </citation>
    <scope>NUCLEOTIDE SEQUENCE [LARGE SCALE GENOMIC DNA]</scope>
    <source>
        <strain evidence="2">MUSC 136</strain>
    </source>
</reference>
<keyword evidence="3" id="KW-1185">Reference proteome</keyword>
<comment type="caution">
    <text evidence="2">The sequence shown here is derived from an EMBL/GenBank/DDBJ whole genome shotgun (WGS) entry which is preliminary data.</text>
</comment>
<dbReference type="InterPro" id="IPR037883">
    <property type="entry name" value="Knr4/Smi1-like_sf"/>
</dbReference>
<dbReference type="Pfam" id="PF09346">
    <property type="entry name" value="SMI1_KNR4"/>
    <property type="match status" value="1"/>
</dbReference>
<feature type="domain" description="Knr4/Smi1-like" evidence="1">
    <location>
        <begin position="21"/>
        <end position="90"/>
    </location>
</feature>
<organism evidence="2 3">
    <name type="scientific">Streptomyces malaysiense</name>
    <dbReference type="NCBI Taxonomy" id="1428626"/>
    <lineage>
        <taxon>Bacteria</taxon>
        <taxon>Bacillati</taxon>
        <taxon>Actinomycetota</taxon>
        <taxon>Actinomycetes</taxon>
        <taxon>Kitasatosporales</taxon>
        <taxon>Streptomycetaceae</taxon>
        <taxon>Streptomyces</taxon>
    </lineage>
</organism>
<dbReference type="Gene3D" id="3.40.1580.10">
    <property type="entry name" value="SMI1/KNR4-like"/>
    <property type="match status" value="1"/>
</dbReference>
<dbReference type="SUPFAM" id="SSF160631">
    <property type="entry name" value="SMI1/KNR4-like"/>
    <property type="match status" value="1"/>
</dbReference>
<accession>A0A1J4PTE9</accession>
<proteinExistence type="predicted"/>
<name>A0A1J4PTE9_9ACTN</name>
<dbReference type="RefSeq" id="WP_053055723.1">
    <property type="nucleotide sequence ID" value="NZ_LBDA02000143.1"/>
</dbReference>
<sequence length="94" mass="10445">MVEARCRTRGWGSPQHPVFEPVLTAAEIAEVEARYGVELPKEYRTFLAEVGAGGPGPFVDVHGNRHNFHTWYLGWLERSGREALGSWVDGPGPQ</sequence>
<protein>
    <recommendedName>
        <fullName evidence="1">Knr4/Smi1-like domain-containing protein</fullName>
    </recommendedName>
</protein>
<dbReference type="InterPro" id="IPR018958">
    <property type="entry name" value="Knr4/Smi1-like_dom"/>
</dbReference>
<dbReference type="SMART" id="SM00860">
    <property type="entry name" value="SMI1_KNR4"/>
    <property type="match status" value="1"/>
</dbReference>
<dbReference type="AlphaFoldDB" id="A0A1J4PTE9"/>
<dbReference type="EMBL" id="LBDA02000143">
    <property type="protein sequence ID" value="OIK23120.1"/>
    <property type="molecule type" value="Genomic_DNA"/>
</dbReference>
<evidence type="ECO:0000259" key="1">
    <source>
        <dbReference type="SMART" id="SM00860"/>
    </source>
</evidence>
<dbReference type="Proteomes" id="UP000034838">
    <property type="component" value="Unassembled WGS sequence"/>
</dbReference>
<evidence type="ECO:0000313" key="2">
    <source>
        <dbReference type="EMBL" id="OIK23120.1"/>
    </source>
</evidence>
<dbReference type="OrthoDB" id="1190024at2"/>
<evidence type="ECO:0000313" key="3">
    <source>
        <dbReference type="Proteomes" id="UP000034838"/>
    </source>
</evidence>